<dbReference type="GO" id="GO:0016567">
    <property type="term" value="P:protein ubiquitination"/>
    <property type="evidence" value="ECO:0007669"/>
    <property type="project" value="TreeGrafter"/>
</dbReference>
<feature type="repeat" description="ANK" evidence="4">
    <location>
        <begin position="155"/>
        <end position="187"/>
    </location>
</feature>
<dbReference type="PROSITE" id="PS50088">
    <property type="entry name" value="ANK_REPEAT"/>
    <property type="match status" value="4"/>
</dbReference>
<evidence type="ECO:0000313" key="5">
    <source>
        <dbReference type="EMBL" id="CAI9744104.1"/>
    </source>
</evidence>
<dbReference type="Pfam" id="PF12796">
    <property type="entry name" value="Ank_2"/>
    <property type="match status" value="1"/>
</dbReference>
<dbReference type="PANTHER" id="PTHR24136">
    <property type="entry name" value="SOWAH (DROSOPHILA) HOMOLOG"/>
    <property type="match status" value="1"/>
</dbReference>
<name>A0AA36C1Z4_OCTVU</name>
<organism evidence="5 6">
    <name type="scientific">Octopus vulgaris</name>
    <name type="common">Common octopus</name>
    <dbReference type="NCBI Taxonomy" id="6645"/>
    <lineage>
        <taxon>Eukaryota</taxon>
        <taxon>Metazoa</taxon>
        <taxon>Spiralia</taxon>
        <taxon>Lophotrochozoa</taxon>
        <taxon>Mollusca</taxon>
        <taxon>Cephalopoda</taxon>
        <taxon>Coleoidea</taxon>
        <taxon>Octopodiformes</taxon>
        <taxon>Octopoda</taxon>
        <taxon>Incirrata</taxon>
        <taxon>Octopodidae</taxon>
        <taxon>Octopus</taxon>
    </lineage>
</organism>
<dbReference type="Proteomes" id="UP001162480">
    <property type="component" value="Chromosome 29"/>
</dbReference>
<comment type="similarity">
    <text evidence="1">Belongs to the ankyrin SOCS box (ASB) family.</text>
</comment>
<accession>A0AA36C1Z4</accession>
<dbReference type="Gene3D" id="3.30.40.10">
    <property type="entry name" value="Zinc/RING finger domain, C3HC4 (zinc finger)"/>
    <property type="match status" value="1"/>
</dbReference>
<keyword evidence="6" id="KW-1185">Reference proteome</keyword>
<dbReference type="InterPro" id="IPR013083">
    <property type="entry name" value="Znf_RING/FYVE/PHD"/>
</dbReference>
<gene>
    <name evidence="5" type="ORF">OCTVUL_1B010356</name>
</gene>
<keyword evidence="3 4" id="KW-0040">ANK repeat</keyword>
<dbReference type="SMART" id="SM00248">
    <property type="entry name" value="ANK"/>
    <property type="match status" value="5"/>
</dbReference>
<dbReference type="Gene3D" id="1.25.40.20">
    <property type="entry name" value="Ankyrin repeat-containing domain"/>
    <property type="match status" value="2"/>
</dbReference>
<evidence type="ECO:0000256" key="2">
    <source>
        <dbReference type="ARBA" id="ARBA00022737"/>
    </source>
</evidence>
<feature type="repeat" description="ANK" evidence="4">
    <location>
        <begin position="114"/>
        <end position="146"/>
    </location>
</feature>
<dbReference type="AlphaFoldDB" id="A0AA36C1Z4"/>
<dbReference type="InterPro" id="IPR002110">
    <property type="entry name" value="Ankyrin_rpt"/>
</dbReference>
<evidence type="ECO:0000256" key="4">
    <source>
        <dbReference type="PROSITE-ProRule" id="PRU00023"/>
    </source>
</evidence>
<feature type="repeat" description="ANK" evidence="4">
    <location>
        <begin position="81"/>
        <end position="113"/>
    </location>
</feature>
<feature type="repeat" description="ANK" evidence="4">
    <location>
        <begin position="47"/>
        <end position="79"/>
    </location>
</feature>
<keyword evidence="2" id="KW-0677">Repeat</keyword>
<dbReference type="PROSITE" id="PS50297">
    <property type="entry name" value="ANK_REP_REGION"/>
    <property type="match status" value="4"/>
</dbReference>
<proteinExistence type="inferred from homology"/>
<dbReference type="Pfam" id="PF13920">
    <property type="entry name" value="zf-C3HC4_3"/>
    <property type="match status" value="1"/>
</dbReference>
<protein>
    <submittedName>
        <fullName evidence="5">E3 ubiquitin-protein ligase MIB2-like isoform X14</fullName>
    </submittedName>
</protein>
<dbReference type="GO" id="GO:0045732">
    <property type="term" value="P:positive regulation of protein catabolic process"/>
    <property type="evidence" value="ECO:0007669"/>
    <property type="project" value="TreeGrafter"/>
</dbReference>
<dbReference type="InterPro" id="IPR036770">
    <property type="entry name" value="Ankyrin_rpt-contain_sf"/>
</dbReference>
<dbReference type="Pfam" id="PF00023">
    <property type="entry name" value="Ank"/>
    <property type="match status" value="2"/>
</dbReference>
<evidence type="ECO:0000313" key="6">
    <source>
        <dbReference type="Proteomes" id="UP001162480"/>
    </source>
</evidence>
<sequence length="313" mass="34338">MSANILPIVMARVICTDCSTTNTSKIMIATVHRIFRPRETVNNRNSNGVTVLMAACERGNKELITLLTESGADLNIGDKDKKWTALHYAVVNHKTDVVAFLVSSGANVNKQDSGGDTPLHLAVWNKYEDVVKVLLNSKENNNLQDSVKLDIANNDKRTPLLEAVYAAHIGIVHKLITCGANMNAIDKHGNNCLHIAAEKEEFCSEKEHITILDECCAKLGLPTEKRLSGVGVAGYLAHQGANLYRKNNENVAPLDLIGDADLKEKFKELFPPQKCMLCEVNEASMELQPCAHTVLCEDCSKINLKDAPSVKHV</sequence>
<dbReference type="SUPFAM" id="SSF48403">
    <property type="entry name" value="Ankyrin repeat"/>
    <property type="match status" value="1"/>
</dbReference>
<evidence type="ECO:0000256" key="3">
    <source>
        <dbReference type="ARBA" id="ARBA00023043"/>
    </source>
</evidence>
<reference evidence="5" key="1">
    <citation type="submission" date="2023-08" db="EMBL/GenBank/DDBJ databases">
        <authorList>
            <person name="Alioto T."/>
            <person name="Alioto T."/>
            <person name="Gomez Garrido J."/>
        </authorList>
    </citation>
    <scope>NUCLEOTIDE SEQUENCE</scope>
</reference>
<evidence type="ECO:0000256" key="1">
    <source>
        <dbReference type="ARBA" id="ARBA00005949"/>
    </source>
</evidence>
<dbReference type="PANTHER" id="PTHR24136:SF15">
    <property type="entry name" value="ANK_REP_REGION DOMAIN-CONTAINING PROTEIN"/>
    <property type="match status" value="1"/>
</dbReference>
<dbReference type="InterPro" id="IPR051573">
    <property type="entry name" value="Ankyrin-SOCS_box_domain"/>
</dbReference>
<dbReference type="EMBL" id="OX597842">
    <property type="protein sequence ID" value="CAI9744104.1"/>
    <property type="molecule type" value="Genomic_DNA"/>
</dbReference>